<dbReference type="EMBL" id="JAQNSB010000018">
    <property type="protein sequence ID" value="MDC1855656.1"/>
    <property type="molecule type" value="Genomic_DNA"/>
</dbReference>
<dbReference type="Proteomes" id="UP001214113">
    <property type="component" value="Unassembled WGS sequence"/>
</dbReference>
<evidence type="ECO:0000313" key="3">
    <source>
        <dbReference type="Proteomes" id="UP001214113"/>
    </source>
</evidence>
<dbReference type="SUPFAM" id="SSF51735">
    <property type="entry name" value="NAD(P)-binding Rossmann-fold domains"/>
    <property type="match status" value="1"/>
</dbReference>
<comment type="caution">
    <text evidence="2">The sequence shown here is derived from an EMBL/GenBank/DDBJ whole genome shotgun (WGS) entry which is preliminary data.</text>
</comment>
<dbReference type="InterPro" id="IPR050177">
    <property type="entry name" value="Lipid_A_modif_metabolic_enz"/>
</dbReference>
<dbReference type="Pfam" id="PF01370">
    <property type="entry name" value="Epimerase"/>
    <property type="match status" value="1"/>
</dbReference>
<protein>
    <submittedName>
        <fullName evidence="2">NAD(P)-dependent oxidoreductase</fullName>
    </submittedName>
</protein>
<dbReference type="InterPro" id="IPR036291">
    <property type="entry name" value="NAD(P)-bd_dom_sf"/>
</dbReference>
<sequence length="331" mass="38585">MKKKIIIFGATGNTGSYLLEYALNFFNKEEYEIIASGRRETTFFSKRGIPYYSVDITKEEDFDKLPMENIHAVMLLSAQIPSYMDTYCPIKYLDSIVIGGFNVLEYCRKCHVDRIIYTQTVFDISLYSHDTILKPDMKPNFSYTGDHAIYVISKNTALDLIEHYYQEYGLKKFIFRLPTIYSYSPYPYYFPNGVKTKRPIYQMIENAQKGLPIEIWGDPHYAKDMVHVNDFSQMLCKAVEVEQESGFYNVGTGMPITLEEQIRTIISVFSPKESPSEVIYRPDKVCGGGYIMNIENAKKELGYVPQYDCRKLFEDYKSEMEIKRFAELRLK</sequence>
<dbReference type="Gene3D" id="3.40.50.720">
    <property type="entry name" value="NAD(P)-binding Rossmann-like Domain"/>
    <property type="match status" value="1"/>
</dbReference>
<dbReference type="RefSeq" id="WP_016273686.1">
    <property type="nucleotide sequence ID" value="NZ_JABFCK010000015.1"/>
</dbReference>
<evidence type="ECO:0000313" key="2">
    <source>
        <dbReference type="EMBL" id="MDC1855656.1"/>
    </source>
</evidence>
<dbReference type="PANTHER" id="PTHR43245">
    <property type="entry name" value="BIFUNCTIONAL POLYMYXIN RESISTANCE PROTEIN ARNA"/>
    <property type="match status" value="1"/>
</dbReference>
<dbReference type="InterPro" id="IPR001509">
    <property type="entry name" value="Epimerase_deHydtase"/>
</dbReference>
<name>A0AAW6GFT9_BACUN</name>
<organism evidence="2 3">
    <name type="scientific">Bacteroides uniformis</name>
    <dbReference type="NCBI Taxonomy" id="820"/>
    <lineage>
        <taxon>Bacteria</taxon>
        <taxon>Pseudomonadati</taxon>
        <taxon>Bacteroidota</taxon>
        <taxon>Bacteroidia</taxon>
        <taxon>Bacteroidales</taxon>
        <taxon>Bacteroidaceae</taxon>
        <taxon>Bacteroides</taxon>
    </lineage>
</organism>
<reference evidence="2" key="1">
    <citation type="submission" date="2022-10" db="EMBL/GenBank/DDBJ databases">
        <title>Human gut microbiome strain richness.</title>
        <authorList>
            <person name="Chen-Liaw A."/>
        </authorList>
    </citation>
    <scope>NUCLEOTIDE SEQUENCE</scope>
    <source>
        <strain evidence="2">BSD2780061687st1_G10_BSD2780061687b_171204</strain>
    </source>
</reference>
<proteinExistence type="predicted"/>
<accession>A0AAW6GFT9</accession>
<dbReference type="AlphaFoldDB" id="A0AAW6GFT9"/>
<evidence type="ECO:0000259" key="1">
    <source>
        <dbReference type="Pfam" id="PF01370"/>
    </source>
</evidence>
<gene>
    <name evidence="2" type="ORF">POZ22_12790</name>
</gene>
<feature type="domain" description="NAD-dependent epimerase/dehydratase" evidence="1">
    <location>
        <begin position="5"/>
        <end position="251"/>
    </location>
</feature>